<evidence type="ECO:0008006" key="11">
    <source>
        <dbReference type="Google" id="ProtNLM"/>
    </source>
</evidence>
<gene>
    <name evidence="9" type="ORF">EQU50_06030</name>
</gene>
<reference evidence="9 10" key="1">
    <citation type="submission" date="2018-10" db="EMBL/GenBank/DDBJ databases">
        <title>An updated phylogeny of the Alphaproteobacteria reveals that the parasitic Rickettsiales and Holosporales have independent origins.</title>
        <authorList>
            <person name="Munoz-Gomez S.A."/>
            <person name="Hess S."/>
            <person name="Burger G."/>
            <person name="Lang B.F."/>
            <person name="Susko E."/>
            <person name="Slamovits C.H."/>
            <person name="Roger A.J."/>
        </authorList>
    </citation>
    <scope>NUCLEOTIDE SEQUENCE [LARGE SCALE GENOMIC DNA]</scope>
    <source>
        <strain evidence="9">HOLO01</strain>
    </source>
</reference>
<keyword evidence="7" id="KW-0998">Cell outer membrane</keyword>
<comment type="subcellular location">
    <subcellularLocation>
        <location evidence="1">Cell envelope</location>
    </subcellularLocation>
    <subcellularLocation>
        <location evidence="2">Cell outer membrane</location>
    </subcellularLocation>
    <subcellularLocation>
        <location evidence="3">Secreted</location>
    </subcellularLocation>
</comment>
<dbReference type="EMBL" id="SCFB01000007">
    <property type="protein sequence ID" value="RZI45657.1"/>
    <property type="molecule type" value="Genomic_DNA"/>
</dbReference>
<comment type="caution">
    <text evidence="9">The sequence shown here is derived from an EMBL/GenBank/DDBJ whole genome shotgun (WGS) entry which is preliminary data.</text>
</comment>
<dbReference type="InterPro" id="IPR003368">
    <property type="entry name" value="POMP_repeat"/>
</dbReference>
<keyword evidence="5 8" id="KW-0732">Signal</keyword>
<dbReference type="GO" id="GO:0005576">
    <property type="term" value="C:extracellular region"/>
    <property type="evidence" value="ECO:0007669"/>
    <property type="project" value="UniProtKB-SubCell"/>
</dbReference>
<dbReference type="GO" id="GO:0009279">
    <property type="term" value="C:cell outer membrane"/>
    <property type="evidence" value="ECO:0007669"/>
    <property type="project" value="UniProtKB-SubCell"/>
</dbReference>
<evidence type="ECO:0000256" key="6">
    <source>
        <dbReference type="ARBA" id="ARBA00023136"/>
    </source>
</evidence>
<dbReference type="NCBIfam" id="TIGR01376">
    <property type="entry name" value="POMP_repeat"/>
    <property type="match status" value="2"/>
</dbReference>
<feature type="signal peptide" evidence="8">
    <location>
        <begin position="1"/>
        <end position="20"/>
    </location>
</feature>
<organism evidence="9 10">
    <name type="scientific">Candidatus Finniella inopinata</name>
    <dbReference type="NCBI Taxonomy" id="1696036"/>
    <lineage>
        <taxon>Bacteria</taxon>
        <taxon>Pseudomonadati</taxon>
        <taxon>Pseudomonadota</taxon>
        <taxon>Alphaproteobacteria</taxon>
        <taxon>Holosporales</taxon>
        <taxon>Candidatus Paracaedibacteraceae</taxon>
        <taxon>Candidatus Finniella</taxon>
    </lineage>
</organism>
<name>A0A4V2DZN3_9PROT</name>
<dbReference type="Proteomes" id="UP000293550">
    <property type="component" value="Unassembled WGS sequence"/>
</dbReference>
<dbReference type="InterPro" id="IPR013425">
    <property type="entry name" value="Autotrns_rpt"/>
</dbReference>
<dbReference type="OrthoDB" id="7195851at2"/>
<dbReference type="AlphaFoldDB" id="A0A4V2DZN3"/>
<evidence type="ECO:0000256" key="4">
    <source>
        <dbReference type="ARBA" id="ARBA00022525"/>
    </source>
</evidence>
<dbReference type="RefSeq" id="WP_130154238.1">
    <property type="nucleotide sequence ID" value="NZ_SCFB01000007.1"/>
</dbReference>
<evidence type="ECO:0000256" key="5">
    <source>
        <dbReference type="ARBA" id="ARBA00022729"/>
    </source>
</evidence>
<evidence type="ECO:0000313" key="9">
    <source>
        <dbReference type="EMBL" id="RZI45657.1"/>
    </source>
</evidence>
<keyword evidence="6" id="KW-0472">Membrane</keyword>
<proteinExistence type="predicted"/>
<dbReference type="SUPFAM" id="SSF51126">
    <property type="entry name" value="Pectin lyase-like"/>
    <property type="match status" value="1"/>
</dbReference>
<sequence length="818" mass="82751">MKSSVFLLGVSLSAFSAAYGATVQLYDSSTSNQLDVNVSPATIANALTEAAAGGRTGLSFTPTTRPYIVLTGDDTAENSQVDDSSSFTDITIASDGSTVRVIKSSGSPGSFGSSTSNDDARLLNIGNGASVTLNNVTFHEWNLQKGVLTIANGGLPGTLNIIGIVLFQNNKGDSFPAIDAYNGLNLNINGSLTLENKSANGFGGAIYMNPQSVSTFTCTSPTSQLIFRGNNCIGRGGAVYAVANSLTITSGATFTGNFATGGTGSARGGAIYYDNGNLALTDTVFSGNYASAQTGGNALGGAVYMKGKDLTYRVSVTHPSSNPLVVNPDAVNSGSAVSFSNNDIACESNSSTFTKSGPGTLVLNTNNSNWLGDTVVSEGTMIVGHDSTVSGTTYPGANAVWGPSSGAGNITVGDGTNPATLGGSGTINANTLTLNSGGSLSGTGAITVTTYALGSGVTFSGFSTAPALTATNLLFNLGSTWKMSAANPLIITGALTLPSTLDLTGLTKTTYSAVAYYPVASFGSCTNLGNLTTLNSLLLPYSLQFVPIVNGNTVRGLSLQTQVPTVSLSSTPSALYYSLHDALRAASQESSPDTAPSITLTTAALSEPPATVTYQPPQNYVTTVTTVPLVSDLSSCSALTITGVLSGSGTTISPALAGSTATAANPLRLFYTSNPLTVTLNNITFKGFYSEDCHYSSILGGSGNLSVTAGGPVTFDGNSSSYGGAVRTEGTQTFNGVGPVTFQNNKAFSGGGGVFCTGTYGNLTFNCPTAFTNNQSIYEGGAINTQISVGSNSIVINNTATFTGNTAVIGGASIPLTV</sequence>
<dbReference type="InterPro" id="IPR011050">
    <property type="entry name" value="Pectin_lyase_fold/virulence"/>
</dbReference>
<keyword evidence="10" id="KW-1185">Reference proteome</keyword>
<evidence type="ECO:0000256" key="3">
    <source>
        <dbReference type="ARBA" id="ARBA00004613"/>
    </source>
</evidence>
<evidence type="ECO:0000256" key="8">
    <source>
        <dbReference type="SAM" id="SignalP"/>
    </source>
</evidence>
<feature type="chain" id="PRO_5020477760" description="Right-handed parallel beta-helix repeat-containing protein" evidence="8">
    <location>
        <begin position="21"/>
        <end position="818"/>
    </location>
</feature>
<evidence type="ECO:0000256" key="1">
    <source>
        <dbReference type="ARBA" id="ARBA00004196"/>
    </source>
</evidence>
<protein>
    <recommendedName>
        <fullName evidence="11">Right-handed parallel beta-helix repeat-containing protein</fullName>
    </recommendedName>
</protein>
<evidence type="ECO:0000313" key="10">
    <source>
        <dbReference type="Proteomes" id="UP000293550"/>
    </source>
</evidence>
<accession>A0A4V2DZN3</accession>
<evidence type="ECO:0000256" key="2">
    <source>
        <dbReference type="ARBA" id="ARBA00004442"/>
    </source>
</evidence>
<keyword evidence="4" id="KW-0964">Secreted</keyword>
<dbReference type="Pfam" id="PF02415">
    <property type="entry name" value="Chlam_PMP"/>
    <property type="match status" value="2"/>
</dbReference>
<dbReference type="NCBIfam" id="TIGR02601">
    <property type="entry name" value="autotrns_rpt"/>
    <property type="match status" value="1"/>
</dbReference>
<evidence type="ECO:0000256" key="7">
    <source>
        <dbReference type="ARBA" id="ARBA00023237"/>
    </source>
</evidence>